<name>A0A419F9H2_9BACT</name>
<keyword evidence="1" id="KW-0472">Membrane</keyword>
<evidence type="ECO:0008006" key="4">
    <source>
        <dbReference type="Google" id="ProtNLM"/>
    </source>
</evidence>
<dbReference type="InterPro" id="IPR052894">
    <property type="entry name" value="AsmA-related"/>
</dbReference>
<accession>A0A419F9H2</accession>
<evidence type="ECO:0000256" key="1">
    <source>
        <dbReference type="SAM" id="Phobius"/>
    </source>
</evidence>
<keyword evidence="1" id="KW-1133">Transmembrane helix</keyword>
<dbReference type="GO" id="GO:0090313">
    <property type="term" value="P:regulation of protein targeting to membrane"/>
    <property type="evidence" value="ECO:0007669"/>
    <property type="project" value="TreeGrafter"/>
</dbReference>
<dbReference type="GO" id="GO:0005886">
    <property type="term" value="C:plasma membrane"/>
    <property type="evidence" value="ECO:0007669"/>
    <property type="project" value="TreeGrafter"/>
</dbReference>
<keyword evidence="1" id="KW-0812">Transmembrane</keyword>
<evidence type="ECO:0000313" key="3">
    <source>
        <dbReference type="Proteomes" id="UP000285961"/>
    </source>
</evidence>
<dbReference type="EMBL" id="QZKI01000005">
    <property type="protein sequence ID" value="RJP75284.1"/>
    <property type="molecule type" value="Genomic_DNA"/>
</dbReference>
<comment type="caution">
    <text evidence="2">The sequence shown here is derived from an EMBL/GenBank/DDBJ whole genome shotgun (WGS) entry which is preliminary data.</text>
</comment>
<sequence>MTGKVKKVLLSSGISICLIILTAIALLAWYERTGRLRALIERRASDYTGVEIQMGAIHFSWPPAVDIEGFAVSTVEDEGAPLLTCQTLKLKSSLRNVLQRRLVSAELIAPKIDISSDAQGRLNLPELNKKSQSDTSFSAGTVRIVNGELNIDVPQAKVRLQGVHATFGKPAFSLGSENVLNLHVGQADISLTRKDADSIPIGLKSMESKFVFYQKPAATEVEADIYVSTTAQIPQVLLLSNVPMNLALAFDYTPQRDALENALLTLSMPSLSPIRVYGAIADVMSGNPSLNLSLSFEAPQVADLLEYTELFQRPIYKEVTALGALTVDGELKGYMNDVRIALRTRMKDGSFHWRRIRLEDINGEVPIVKTTKSIAVGPGAIDAGKGSISLRDASVELSGMHASLSADESHVSLDALSMNVSDIGKASMKGSYEYRTGELTGSVRMSDIPAGDALGFLSENVSRLPDNLSVAGTLTSECDYHAKLVPRLKHVSAHYDVALKDGEISLGEFISAAGLMARVKGYAESDAPDRKWKVDADGTAGNFEILVDTFYQSFAEAEFPFSLSGAYDIQTKRFEDANIALNLNGMGELSARGSAQFAPDRDISMQFRADNVDLEQTFKQVGQQVLSEFSSLFREAEMGGTATVAAAVQLRAENWTAGGVLDIDKGRLALREDVLSFNSLSAHMPFNVQSSRYASNAPVAFTDKDYGRIMLADLRMGPVRVPDLTLRAALKENALRVQRPPPINLFGGKLALGEFRGENMLGVHARIETSLAAEAVDIYEVCREFSLPKVTGNLNARFPAVTLTVDSLASEGAARVNAFGGSIDISSFGVEKPLSPVRTFKADLVFREIDLSEVTAALNFGAISGIMEGTLTGFELSQGQPAAFIADFGTVPRKGVSQRINFDAVQNITILGTGQGFQASIGRGLASFFEEFRYDKMGFYCTLKNDNFRMRGKVVQGGTEYFVKGVVLGPSINVINRNPGQTVSFKSMLERVNRVKKKQADGK</sequence>
<dbReference type="PANTHER" id="PTHR30441:SF8">
    <property type="entry name" value="DUF748 DOMAIN-CONTAINING PROTEIN"/>
    <property type="match status" value="1"/>
</dbReference>
<organism evidence="2 3">
    <name type="scientific">Candidatus Abyssobacteria bacterium SURF_17</name>
    <dbReference type="NCBI Taxonomy" id="2093361"/>
    <lineage>
        <taxon>Bacteria</taxon>
        <taxon>Pseudomonadati</taxon>
        <taxon>Candidatus Hydrogenedentota</taxon>
        <taxon>Candidatus Abyssobacteria</taxon>
    </lineage>
</organism>
<evidence type="ECO:0000313" key="2">
    <source>
        <dbReference type="EMBL" id="RJP75284.1"/>
    </source>
</evidence>
<proteinExistence type="predicted"/>
<protein>
    <recommendedName>
        <fullName evidence="4">AsmA-like C-terminal domain-containing protein</fullName>
    </recommendedName>
</protein>
<dbReference type="PANTHER" id="PTHR30441">
    <property type="entry name" value="DUF748 DOMAIN-CONTAINING PROTEIN"/>
    <property type="match status" value="1"/>
</dbReference>
<gene>
    <name evidence="2" type="ORF">C4532_00720</name>
</gene>
<feature type="transmembrane region" description="Helical" evidence="1">
    <location>
        <begin position="9"/>
        <end position="30"/>
    </location>
</feature>
<reference evidence="2 3" key="1">
    <citation type="journal article" date="2017" name="ISME J.">
        <title>Energy and carbon metabolisms in a deep terrestrial subsurface fluid microbial community.</title>
        <authorList>
            <person name="Momper L."/>
            <person name="Jungbluth S.P."/>
            <person name="Lee M.D."/>
            <person name="Amend J.P."/>
        </authorList>
    </citation>
    <scope>NUCLEOTIDE SEQUENCE [LARGE SCALE GENOMIC DNA]</scope>
    <source>
        <strain evidence="2">SURF_17</strain>
    </source>
</reference>
<dbReference type="AlphaFoldDB" id="A0A419F9H2"/>
<dbReference type="Proteomes" id="UP000285961">
    <property type="component" value="Unassembled WGS sequence"/>
</dbReference>